<evidence type="ECO:0000313" key="1">
    <source>
        <dbReference type="EMBL" id="MFD2932883.1"/>
    </source>
</evidence>
<reference evidence="2" key="1">
    <citation type="journal article" date="2019" name="Int. J. Syst. Evol. Microbiol.">
        <title>The Global Catalogue of Microorganisms (GCM) 10K type strain sequencing project: providing services to taxonomists for standard genome sequencing and annotation.</title>
        <authorList>
            <consortium name="The Broad Institute Genomics Platform"/>
            <consortium name="The Broad Institute Genome Sequencing Center for Infectious Disease"/>
            <person name="Wu L."/>
            <person name="Ma J."/>
        </authorList>
    </citation>
    <scope>NUCLEOTIDE SEQUENCE [LARGE SCALE GENOMIC DNA]</scope>
    <source>
        <strain evidence="2">KCTC 52490</strain>
    </source>
</reference>
<protein>
    <submittedName>
        <fullName evidence="1">Uncharacterized protein</fullName>
    </submittedName>
</protein>
<accession>A0ABW6AEQ2</accession>
<name>A0ABW6AEQ2_9BACT</name>
<dbReference type="RefSeq" id="WP_381497069.1">
    <property type="nucleotide sequence ID" value="NZ_JBHUOM010000001.1"/>
</dbReference>
<comment type="caution">
    <text evidence="1">The sequence shown here is derived from an EMBL/GenBank/DDBJ whole genome shotgun (WGS) entry which is preliminary data.</text>
</comment>
<proteinExistence type="predicted"/>
<sequence>MSHHFTQQTAASRNQNNYYIVENEIHFTTASVWATTLIRFG</sequence>
<gene>
    <name evidence="1" type="ORF">ACFS25_03775</name>
</gene>
<keyword evidence="2" id="KW-1185">Reference proteome</keyword>
<evidence type="ECO:0000313" key="2">
    <source>
        <dbReference type="Proteomes" id="UP001597512"/>
    </source>
</evidence>
<organism evidence="1 2">
    <name type="scientific">Spirosoma flavum</name>
    <dbReference type="NCBI Taxonomy" id="2048557"/>
    <lineage>
        <taxon>Bacteria</taxon>
        <taxon>Pseudomonadati</taxon>
        <taxon>Bacteroidota</taxon>
        <taxon>Cytophagia</taxon>
        <taxon>Cytophagales</taxon>
        <taxon>Cytophagaceae</taxon>
        <taxon>Spirosoma</taxon>
    </lineage>
</organism>
<dbReference type="EMBL" id="JBHUOM010000001">
    <property type="protein sequence ID" value="MFD2932883.1"/>
    <property type="molecule type" value="Genomic_DNA"/>
</dbReference>
<dbReference type="Proteomes" id="UP001597512">
    <property type="component" value="Unassembled WGS sequence"/>
</dbReference>